<sequence length="75" mass="8210">MGAPSVSNSFKVHQLVAEYVQTESGTKGSCDFSGWERRHLNNNSCDCCQLENAYLESGVYLCLNVKSLNLSSSCV</sequence>
<proteinExistence type="predicted"/>
<dbReference type="AlphaFoldDB" id="A0AAD7M5T4"/>
<reference evidence="1" key="1">
    <citation type="journal article" date="2023" name="Science">
        <title>Elucidation of the pathway for biosynthesis of saponin adjuvants from the soapbark tree.</title>
        <authorList>
            <person name="Reed J."/>
            <person name="Orme A."/>
            <person name="El-Demerdash A."/>
            <person name="Owen C."/>
            <person name="Martin L.B.B."/>
            <person name="Misra R.C."/>
            <person name="Kikuchi S."/>
            <person name="Rejzek M."/>
            <person name="Martin A.C."/>
            <person name="Harkess A."/>
            <person name="Leebens-Mack J."/>
            <person name="Louveau T."/>
            <person name="Stephenson M.J."/>
            <person name="Osbourn A."/>
        </authorList>
    </citation>
    <scope>NUCLEOTIDE SEQUENCE</scope>
    <source>
        <strain evidence="1">S10</strain>
    </source>
</reference>
<accession>A0AAD7M5T4</accession>
<keyword evidence="2" id="KW-1185">Reference proteome</keyword>
<dbReference type="EMBL" id="JARAOO010000004">
    <property type="protein sequence ID" value="KAJ7970534.1"/>
    <property type="molecule type" value="Genomic_DNA"/>
</dbReference>
<organism evidence="1 2">
    <name type="scientific">Quillaja saponaria</name>
    <name type="common">Soap bark tree</name>
    <dbReference type="NCBI Taxonomy" id="32244"/>
    <lineage>
        <taxon>Eukaryota</taxon>
        <taxon>Viridiplantae</taxon>
        <taxon>Streptophyta</taxon>
        <taxon>Embryophyta</taxon>
        <taxon>Tracheophyta</taxon>
        <taxon>Spermatophyta</taxon>
        <taxon>Magnoliopsida</taxon>
        <taxon>eudicotyledons</taxon>
        <taxon>Gunneridae</taxon>
        <taxon>Pentapetalae</taxon>
        <taxon>rosids</taxon>
        <taxon>fabids</taxon>
        <taxon>Fabales</taxon>
        <taxon>Quillajaceae</taxon>
        <taxon>Quillaja</taxon>
    </lineage>
</organism>
<protein>
    <submittedName>
        <fullName evidence="1">Uncharacterized protein</fullName>
    </submittedName>
</protein>
<evidence type="ECO:0000313" key="2">
    <source>
        <dbReference type="Proteomes" id="UP001163823"/>
    </source>
</evidence>
<gene>
    <name evidence="1" type="ORF">O6P43_008707</name>
</gene>
<name>A0AAD7M5T4_QUISA</name>
<evidence type="ECO:0000313" key="1">
    <source>
        <dbReference type="EMBL" id="KAJ7970534.1"/>
    </source>
</evidence>
<dbReference type="KEGG" id="qsa:O6P43_008707"/>
<dbReference type="Proteomes" id="UP001163823">
    <property type="component" value="Chromosome 4"/>
</dbReference>
<comment type="caution">
    <text evidence="1">The sequence shown here is derived from an EMBL/GenBank/DDBJ whole genome shotgun (WGS) entry which is preliminary data.</text>
</comment>